<keyword evidence="1" id="KW-0732">Signal</keyword>
<evidence type="ECO:0000313" key="3">
    <source>
        <dbReference type="Proteomes" id="UP000027192"/>
    </source>
</evidence>
<dbReference type="EMBL" id="JMIB01000009">
    <property type="protein sequence ID" value="KDM92375.1"/>
    <property type="molecule type" value="Genomic_DNA"/>
</dbReference>
<protein>
    <submittedName>
        <fullName evidence="2">Uncharacterized protein</fullName>
    </submittedName>
</protein>
<dbReference type="Proteomes" id="UP000027192">
    <property type="component" value="Unassembled WGS sequence"/>
</dbReference>
<proteinExistence type="predicted"/>
<dbReference type="STRING" id="1654360.EA58_06555"/>
<sequence>MKKLFTTVLVSCLFTSAAYAGYVKGTVTRLIVRDDGLHYVHIDGQMKDRPACAQNHTYWMIKDENSAYGKSQYSMLLAAKASGKVVTVAGTGTCTRWKDGEDIEYVSMD</sequence>
<dbReference type="OrthoDB" id="8912437at2"/>
<name>A0A066RPI3_9GAMM</name>
<evidence type="ECO:0000313" key="2">
    <source>
        <dbReference type="EMBL" id="KDM92375.1"/>
    </source>
</evidence>
<gene>
    <name evidence="2" type="ORF">EA58_06555</name>
</gene>
<dbReference type="AlphaFoldDB" id="A0A066RPI3"/>
<dbReference type="RefSeq" id="WP_036750413.1">
    <property type="nucleotide sequence ID" value="NZ_JAGSGC010000015.1"/>
</dbReference>
<comment type="caution">
    <text evidence="2">The sequence shown here is derived from an EMBL/GenBank/DDBJ whole genome shotgun (WGS) entry which is preliminary data.</text>
</comment>
<evidence type="ECO:0000256" key="1">
    <source>
        <dbReference type="SAM" id="SignalP"/>
    </source>
</evidence>
<feature type="chain" id="PRO_5001629548" evidence="1">
    <location>
        <begin position="21"/>
        <end position="109"/>
    </location>
</feature>
<organism evidence="2 3">
    <name type="scientific">Photobacterium galatheae</name>
    <dbReference type="NCBI Taxonomy" id="1654360"/>
    <lineage>
        <taxon>Bacteria</taxon>
        <taxon>Pseudomonadati</taxon>
        <taxon>Pseudomonadota</taxon>
        <taxon>Gammaproteobacteria</taxon>
        <taxon>Vibrionales</taxon>
        <taxon>Vibrionaceae</taxon>
        <taxon>Photobacterium</taxon>
    </lineage>
</organism>
<accession>A0A066RPI3</accession>
<keyword evidence="3" id="KW-1185">Reference proteome</keyword>
<feature type="signal peptide" evidence="1">
    <location>
        <begin position="1"/>
        <end position="20"/>
    </location>
</feature>
<reference evidence="2 3" key="1">
    <citation type="submission" date="2014-04" db="EMBL/GenBank/DDBJ databases">
        <title>Draft genome sequence of Photobacterium halotolerans S2753: a solonamide, ngercheumicin and holomycin producer.</title>
        <authorList>
            <person name="Machado H.R."/>
            <person name="Gram L."/>
        </authorList>
    </citation>
    <scope>NUCLEOTIDE SEQUENCE [LARGE SCALE GENOMIC DNA]</scope>
    <source>
        <strain evidence="2 3">S2753</strain>
    </source>
</reference>